<dbReference type="STRING" id="253628.A0A0D2AVF2"/>
<dbReference type="VEuPathDB" id="FungiDB:PV09_05757"/>
<dbReference type="InParanoid" id="A0A0D2AVF2"/>
<proteinExistence type="predicted"/>
<feature type="compositionally biased region" description="Basic and acidic residues" evidence="1">
    <location>
        <begin position="360"/>
        <end position="377"/>
    </location>
</feature>
<dbReference type="PANTHER" id="PTHR15410:SF2">
    <property type="entry name" value="HIRA-INTERACTING PROTEIN 3"/>
    <property type="match status" value="1"/>
</dbReference>
<dbReference type="PANTHER" id="PTHR15410">
    <property type="entry name" value="HIRA-INTERACTING PROTEIN 3"/>
    <property type="match status" value="1"/>
</dbReference>
<feature type="region of interest" description="Disordered" evidence="1">
    <location>
        <begin position="75"/>
        <end position="287"/>
    </location>
</feature>
<organism evidence="2 3">
    <name type="scientific">Verruconis gallopava</name>
    <dbReference type="NCBI Taxonomy" id="253628"/>
    <lineage>
        <taxon>Eukaryota</taxon>
        <taxon>Fungi</taxon>
        <taxon>Dikarya</taxon>
        <taxon>Ascomycota</taxon>
        <taxon>Pezizomycotina</taxon>
        <taxon>Dothideomycetes</taxon>
        <taxon>Pleosporomycetidae</taxon>
        <taxon>Venturiales</taxon>
        <taxon>Sympoventuriaceae</taxon>
        <taxon>Verruconis</taxon>
    </lineage>
</organism>
<feature type="compositionally biased region" description="Basic and acidic residues" evidence="1">
    <location>
        <begin position="75"/>
        <end position="98"/>
    </location>
</feature>
<keyword evidence="3" id="KW-1185">Reference proteome</keyword>
<dbReference type="Proteomes" id="UP000053259">
    <property type="component" value="Unassembled WGS sequence"/>
</dbReference>
<feature type="region of interest" description="Disordered" evidence="1">
    <location>
        <begin position="360"/>
        <end position="398"/>
    </location>
</feature>
<dbReference type="HOGENOM" id="CLU_033002_1_0_1"/>
<dbReference type="EMBL" id="KN847546">
    <property type="protein sequence ID" value="KIW03114.1"/>
    <property type="molecule type" value="Genomic_DNA"/>
</dbReference>
<feature type="compositionally biased region" description="Basic residues" evidence="1">
    <location>
        <begin position="121"/>
        <end position="133"/>
    </location>
</feature>
<feature type="compositionally biased region" description="Polar residues" evidence="1">
    <location>
        <begin position="193"/>
        <end position="202"/>
    </location>
</feature>
<gene>
    <name evidence="2" type="ORF">PV09_05757</name>
</gene>
<feature type="compositionally biased region" description="Basic and acidic residues" evidence="1">
    <location>
        <begin position="278"/>
        <end position="287"/>
    </location>
</feature>
<evidence type="ECO:0000256" key="1">
    <source>
        <dbReference type="SAM" id="MobiDB-lite"/>
    </source>
</evidence>
<feature type="compositionally biased region" description="Low complexity" evidence="1">
    <location>
        <begin position="234"/>
        <end position="244"/>
    </location>
</feature>
<dbReference type="RefSeq" id="XP_016212983.1">
    <property type="nucleotide sequence ID" value="XM_016359304.1"/>
</dbReference>
<name>A0A0D2AVF2_9PEZI</name>
<dbReference type="GeneID" id="27313730"/>
<accession>A0A0D2AVF2</accession>
<feature type="compositionally biased region" description="Basic and acidic residues" evidence="1">
    <location>
        <begin position="166"/>
        <end position="179"/>
    </location>
</feature>
<sequence length="398" mass="43553">MSDSEDSSSAPSDAQLTSTLKRTVARFFAEDSDNLTLKRVRAAIENELNLPANWLKNHNVWAAKSKELITSEVARLEEATETRDVEGSAVDETKEKGTANKNAAGTNSKKRKPIEEPKGSSKSRSKPRKKRKVSNGEDEDEAEKAESSASNNDTPSPANKRRTKKARTEGNARSKKVVDSDDEDEGMEGDMQASGTPAQQEPQKSEAGSEAKEDEEPEPKGVTAPPAQIDGNESESSLSSLLDEPPAKKRRQRKSPAAKAEKSKVKAKGRTSSKAKPAGKELTPDEEEIKRLQGWLLKCGIRKVWGKELKPFETPKAKIAHLKSMLADAGMTGRYSIEKASRIKEQRELAADLEAVTAFDERWGNKEEKRPRGRGDMAKSLGLDPSLLEDSDGDGEDD</sequence>
<protein>
    <recommendedName>
        <fullName evidence="4">Transcriptional regulator</fullName>
    </recommendedName>
</protein>
<dbReference type="AlphaFoldDB" id="A0A0D2AVF2"/>
<dbReference type="InterPro" id="IPR037647">
    <property type="entry name" value="HIRIP3"/>
</dbReference>
<reference evidence="2 3" key="1">
    <citation type="submission" date="2015-01" db="EMBL/GenBank/DDBJ databases">
        <title>The Genome Sequence of Ochroconis gallopava CBS43764.</title>
        <authorList>
            <consortium name="The Broad Institute Genomics Platform"/>
            <person name="Cuomo C."/>
            <person name="de Hoog S."/>
            <person name="Gorbushina A."/>
            <person name="Stielow B."/>
            <person name="Teixiera M."/>
            <person name="Abouelleil A."/>
            <person name="Chapman S.B."/>
            <person name="Priest M."/>
            <person name="Young S.K."/>
            <person name="Wortman J."/>
            <person name="Nusbaum C."/>
            <person name="Birren B."/>
        </authorList>
    </citation>
    <scope>NUCLEOTIDE SEQUENCE [LARGE SCALE GENOMIC DNA]</scope>
    <source>
        <strain evidence="2 3">CBS 43764</strain>
    </source>
</reference>
<evidence type="ECO:0008006" key="4">
    <source>
        <dbReference type="Google" id="ProtNLM"/>
    </source>
</evidence>
<evidence type="ECO:0000313" key="3">
    <source>
        <dbReference type="Proteomes" id="UP000053259"/>
    </source>
</evidence>
<evidence type="ECO:0000313" key="2">
    <source>
        <dbReference type="EMBL" id="KIW03114.1"/>
    </source>
</evidence>
<feature type="compositionally biased region" description="Acidic residues" evidence="1">
    <location>
        <begin position="387"/>
        <end position="398"/>
    </location>
</feature>
<dbReference type="OrthoDB" id="552755at2759"/>
<dbReference type="GO" id="GO:0005634">
    <property type="term" value="C:nucleus"/>
    <property type="evidence" value="ECO:0007669"/>
    <property type="project" value="TreeGrafter"/>
</dbReference>